<feature type="compositionally biased region" description="Basic and acidic residues" evidence="1">
    <location>
        <begin position="65"/>
        <end position="77"/>
    </location>
</feature>
<feature type="region of interest" description="Disordered" evidence="1">
    <location>
        <begin position="120"/>
        <end position="145"/>
    </location>
</feature>
<comment type="caution">
    <text evidence="2">The sequence shown here is derived from an EMBL/GenBank/DDBJ whole genome shotgun (WGS) entry which is preliminary data.</text>
</comment>
<gene>
    <name evidence="2" type="ORF">Moror_11861</name>
</gene>
<name>V2WK26_MONRO</name>
<dbReference type="KEGG" id="mrr:Moror_11861"/>
<protein>
    <submittedName>
        <fullName evidence="2">Uncharacterized protein</fullName>
    </submittedName>
</protein>
<proteinExistence type="predicted"/>
<dbReference type="EMBL" id="AWSO01000829">
    <property type="protein sequence ID" value="ESK87168.1"/>
    <property type="molecule type" value="Genomic_DNA"/>
</dbReference>
<keyword evidence="3" id="KW-1185">Reference proteome</keyword>
<dbReference type="AlphaFoldDB" id="V2WK26"/>
<reference evidence="2 3" key="1">
    <citation type="journal article" date="2014" name="BMC Genomics">
        <title>Genome and secretome analysis of the hemibiotrophic fungal pathogen, Moniliophthora roreri, which causes frosty pod rot disease of cacao: mechanisms of the biotrophic and necrotrophic phases.</title>
        <authorList>
            <person name="Meinhardt L.W."/>
            <person name="Costa G.G.L."/>
            <person name="Thomazella D.P.T."/>
            <person name="Teixeira P.J.P.L."/>
            <person name="Carazzolle M.F."/>
            <person name="Schuster S.C."/>
            <person name="Carlson J.E."/>
            <person name="Guiltinan M.J."/>
            <person name="Mieczkowski P."/>
            <person name="Farmer A."/>
            <person name="Ramaraj T."/>
            <person name="Crozier J."/>
            <person name="Davis R.E."/>
            <person name="Shao J."/>
            <person name="Melnick R.L."/>
            <person name="Pereira G.A.G."/>
            <person name="Bailey B.A."/>
        </authorList>
    </citation>
    <scope>NUCLEOTIDE SEQUENCE [LARGE SCALE GENOMIC DNA]</scope>
    <source>
        <strain evidence="2 3">MCA 2997</strain>
    </source>
</reference>
<evidence type="ECO:0000313" key="3">
    <source>
        <dbReference type="Proteomes" id="UP000017559"/>
    </source>
</evidence>
<dbReference type="Proteomes" id="UP000017559">
    <property type="component" value="Unassembled WGS sequence"/>
</dbReference>
<feature type="compositionally biased region" description="Basic residues" evidence="1">
    <location>
        <begin position="120"/>
        <end position="137"/>
    </location>
</feature>
<accession>V2WK26</accession>
<organism evidence="2 3">
    <name type="scientific">Moniliophthora roreri (strain MCA 2997)</name>
    <name type="common">Cocoa frosty pod rot fungus</name>
    <name type="synonym">Crinipellis roreri</name>
    <dbReference type="NCBI Taxonomy" id="1381753"/>
    <lineage>
        <taxon>Eukaryota</taxon>
        <taxon>Fungi</taxon>
        <taxon>Dikarya</taxon>
        <taxon>Basidiomycota</taxon>
        <taxon>Agaricomycotina</taxon>
        <taxon>Agaricomycetes</taxon>
        <taxon>Agaricomycetidae</taxon>
        <taxon>Agaricales</taxon>
        <taxon>Marasmiineae</taxon>
        <taxon>Marasmiaceae</taxon>
        <taxon>Moniliophthora</taxon>
    </lineage>
</organism>
<evidence type="ECO:0000256" key="1">
    <source>
        <dbReference type="SAM" id="MobiDB-lite"/>
    </source>
</evidence>
<dbReference type="HOGENOM" id="CLU_1787312_0_0_1"/>
<evidence type="ECO:0000313" key="2">
    <source>
        <dbReference type="EMBL" id="ESK87168.1"/>
    </source>
</evidence>
<feature type="region of interest" description="Disordered" evidence="1">
    <location>
        <begin position="57"/>
        <end position="77"/>
    </location>
</feature>
<sequence length="145" mass="16566">MQPILNRYILSSRPNGKQLAVVVSAIANEFKAICTRRGRLQNGTLQNLAFSSVSVKPKMSGRPLKNGEKIFKPDFKGSPKHQFAKEYIEKHGPVTQTIMKELWTSLPSEERQIYKIRARQAANQRRRAENRKHKKRGQVWVAPGS</sequence>